<evidence type="ECO:0000313" key="1">
    <source>
        <dbReference type="EMBL" id="KAI3754436.1"/>
    </source>
</evidence>
<comment type="caution">
    <text evidence="1">The sequence shown here is derived from an EMBL/GenBank/DDBJ whole genome shotgun (WGS) entry which is preliminary data.</text>
</comment>
<protein>
    <submittedName>
        <fullName evidence="1">Uncharacterized protein</fullName>
    </submittedName>
</protein>
<organism evidence="1 2">
    <name type="scientific">Smallanthus sonchifolius</name>
    <dbReference type="NCBI Taxonomy" id="185202"/>
    <lineage>
        <taxon>Eukaryota</taxon>
        <taxon>Viridiplantae</taxon>
        <taxon>Streptophyta</taxon>
        <taxon>Embryophyta</taxon>
        <taxon>Tracheophyta</taxon>
        <taxon>Spermatophyta</taxon>
        <taxon>Magnoliopsida</taxon>
        <taxon>eudicotyledons</taxon>
        <taxon>Gunneridae</taxon>
        <taxon>Pentapetalae</taxon>
        <taxon>asterids</taxon>
        <taxon>campanulids</taxon>
        <taxon>Asterales</taxon>
        <taxon>Asteraceae</taxon>
        <taxon>Asteroideae</taxon>
        <taxon>Heliantheae alliance</taxon>
        <taxon>Millerieae</taxon>
        <taxon>Smallanthus</taxon>
    </lineage>
</organism>
<dbReference type="EMBL" id="CM042035">
    <property type="protein sequence ID" value="KAI3754436.1"/>
    <property type="molecule type" value="Genomic_DNA"/>
</dbReference>
<evidence type="ECO:0000313" key="2">
    <source>
        <dbReference type="Proteomes" id="UP001056120"/>
    </source>
</evidence>
<keyword evidence="2" id="KW-1185">Reference proteome</keyword>
<dbReference type="Proteomes" id="UP001056120">
    <property type="component" value="Linkage Group LG18"/>
</dbReference>
<sequence>MVSIAPLATLSNRGMDDSGGSGFGRDQGHLVDLVQKEVKLMLQAAPDVARSVMRANPTVLEGLGAYLEGITYTEELAA</sequence>
<reference evidence="2" key="1">
    <citation type="journal article" date="2022" name="Mol. Ecol. Resour.">
        <title>The genomes of chicory, endive, great burdock and yacon provide insights into Asteraceae palaeo-polyploidization history and plant inulin production.</title>
        <authorList>
            <person name="Fan W."/>
            <person name="Wang S."/>
            <person name="Wang H."/>
            <person name="Wang A."/>
            <person name="Jiang F."/>
            <person name="Liu H."/>
            <person name="Zhao H."/>
            <person name="Xu D."/>
            <person name="Zhang Y."/>
        </authorList>
    </citation>
    <scope>NUCLEOTIDE SEQUENCE [LARGE SCALE GENOMIC DNA]</scope>
    <source>
        <strain evidence="2">cv. Yunnan</strain>
    </source>
</reference>
<accession>A0ACB9E7K5</accession>
<proteinExistence type="predicted"/>
<name>A0ACB9E7K5_9ASTR</name>
<gene>
    <name evidence="1" type="ORF">L1987_54220</name>
</gene>
<reference evidence="1 2" key="2">
    <citation type="journal article" date="2022" name="Mol. Ecol. Resour.">
        <title>The genomes of chicory, endive, great burdock and yacon provide insights into Asteraceae paleo-polyploidization history and plant inulin production.</title>
        <authorList>
            <person name="Fan W."/>
            <person name="Wang S."/>
            <person name="Wang H."/>
            <person name="Wang A."/>
            <person name="Jiang F."/>
            <person name="Liu H."/>
            <person name="Zhao H."/>
            <person name="Xu D."/>
            <person name="Zhang Y."/>
        </authorList>
    </citation>
    <scope>NUCLEOTIDE SEQUENCE [LARGE SCALE GENOMIC DNA]</scope>
    <source>
        <strain evidence="2">cv. Yunnan</strain>
        <tissue evidence="1">Leaves</tissue>
    </source>
</reference>